<keyword evidence="2" id="KW-1185">Reference proteome</keyword>
<sequence length="186" mass="21251">MYVGHNNLQSQPNLAISDMDNPLMTDIALTTLEELLRFLHTNEPLWTKTNGCRDILNLGSDENIFPRSSNRGKNHNFRVQASRSFGIVFMNAMALVYMFMDCVKCAELFPSIIAAYKALAVIFSGMGGIHEGALHLQGKWVCWWILWWRWSWRRRCGGFFNGESADLNDHKRLMSVVVGHIVDVSK</sequence>
<feature type="domain" description="START" evidence="1">
    <location>
        <begin position="17"/>
        <end position="101"/>
    </location>
</feature>
<protein>
    <submittedName>
        <fullName evidence="3 4">Homeobox-leucine zipper protein HDG11-like isoform X1</fullName>
    </submittedName>
</protein>
<gene>
    <name evidence="3 4" type="primary">LOC104742282</name>
</gene>
<proteinExistence type="predicted"/>
<evidence type="ECO:0000259" key="1">
    <source>
        <dbReference type="PROSITE" id="PS50848"/>
    </source>
</evidence>
<dbReference type="Proteomes" id="UP000694864">
    <property type="component" value="Chromosome 14"/>
</dbReference>
<organism evidence="2 4">
    <name type="scientific">Camelina sativa</name>
    <name type="common">False flax</name>
    <name type="synonym">Myagrum sativum</name>
    <dbReference type="NCBI Taxonomy" id="90675"/>
    <lineage>
        <taxon>Eukaryota</taxon>
        <taxon>Viridiplantae</taxon>
        <taxon>Streptophyta</taxon>
        <taxon>Embryophyta</taxon>
        <taxon>Tracheophyta</taxon>
        <taxon>Spermatophyta</taxon>
        <taxon>Magnoliopsida</taxon>
        <taxon>eudicotyledons</taxon>
        <taxon>Gunneridae</taxon>
        <taxon>Pentapetalae</taxon>
        <taxon>rosids</taxon>
        <taxon>malvids</taxon>
        <taxon>Brassicales</taxon>
        <taxon>Brassicaceae</taxon>
        <taxon>Camelineae</taxon>
        <taxon>Camelina</taxon>
    </lineage>
</organism>
<name>A0ABM0VV85_CAMSA</name>
<dbReference type="PANTHER" id="PTHR45654:SF1">
    <property type="entry name" value="HOMEOBOX-LEUCINE ZIPPER PROTEIN HDG11"/>
    <property type="match status" value="1"/>
</dbReference>
<dbReference type="RefSeq" id="XP_010461572.1">
    <property type="nucleotide sequence ID" value="XM_010463270.2"/>
</dbReference>
<evidence type="ECO:0000313" key="3">
    <source>
        <dbReference type="RefSeq" id="XP_010461572.1"/>
    </source>
</evidence>
<dbReference type="GeneID" id="104742282"/>
<evidence type="ECO:0000313" key="2">
    <source>
        <dbReference type="Proteomes" id="UP000694864"/>
    </source>
</evidence>
<dbReference type="PANTHER" id="PTHR45654">
    <property type="entry name" value="HOMEOBOX-LEUCINE ZIPPER PROTEIN MERISTEM L1"/>
    <property type="match status" value="1"/>
</dbReference>
<dbReference type="InterPro" id="IPR042160">
    <property type="entry name" value="HD-Zip_IV"/>
</dbReference>
<dbReference type="RefSeq" id="XP_010461573.1">
    <property type="nucleotide sequence ID" value="XM_010463271.2"/>
</dbReference>
<reference evidence="3 4" key="3">
    <citation type="submission" date="2025-05" db="UniProtKB">
        <authorList>
            <consortium name="RefSeq"/>
        </authorList>
    </citation>
    <scope>IDENTIFICATION</scope>
    <source>
        <tissue evidence="3 4">Leaf</tissue>
    </source>
</reference>
<reference evidence="2" key="1">
    <citation type="journal article" date="1997" name="Nucleic Acids Res.">
        <title>tRNAscan-SE: a program for improved detection of transfer RNA genes in genomic sequence.</title>
        <authorList>
            <person name="Lowe T.M."/>
            <person name="Eddy S.R."/>
        </authorList>
    </citation>
    <scope>NUCLEOTIDE SEQUENCE [LARGE SCALE GENOMIC DNA]</scope>
    <source>
        <strain evidence="2">r\DH55</strain>
    </source>
</reference>
<dbReference type="PROSITE" id="PS50848">
    <property type="entry name" value="START"/>
    <property type="match status" value="1"/>
</dbReference>
<accession>A0ABM0VV85</accession>
<evidence type="ECO:0000313" key="4">
    <source>
        <dbReference type="RefSeq" id="XP_010461573.1"/>
    </source>
</evidence>
<dbReference type="InterPro" id="IPR002913">
    <property type="entry name" value="START_lipid-bd_dom"/>
</dbReference>
<reference evidence="2" key="2">
    <citation type="journal article" date="2014" name="Nat. Commun.">
        <title>The emerging biofuel crop Camelina sativa retains a highly undifferentiated hexaploid genome structure.</title>
        <authorList>
            <person name="Kagale S."/>
            <person name="Koh C."/>
            <person name="Nixon J."/>
            <person name="Bollina V."/>
            <person name="Clarke W.E."/>
            <person name="Tuteja R."/>
            <person name="Spillane C."/>
            <person name="Robinson S.J."/>
            <person name="Links M.G."/>
            <person name="Clarke C."/>
            <person name="Higgins E.E."/>
            <person name="Huebert T."/>
            <person name="Sharpe A.G."/>
            <person name="Parkin I.A."/>
        </authorList>
    </citation>
    <scope>NUCLEOTIDE SEQUENCE [LARGE SCALE GENOMIC DNA]</scope>
    <source>
        <strain evidence="2">r\DH55</strain>
    </source>
</reference>